<dbReference type="RefSeq" id="WP_170119492.1">
    <property type="nucleotide sequence ID" value="NZ_QGGL01000013.1"/>
</dbReference>
<evidence type="ECO:0000313" key="3">
    <source>
        <dbReference type="Proteomes" id="UP000245634"/>
    </source>
</evidence>
<dbReference type="AlphaFoldDB" id="A0A316D621"/>
<sequence length="146" mass="17010">MRWALAWMAVIFALSAWPDLVITQIAEYFEKPHHFLIDVHKIQWGLILSPSNPFFDIPTVFTEDYWLHKAGHCLVYAILGLLTYRWTRRVLPSIMVCIGYAFFDELHQALTHGRSSRLTDVLIDTIVAFLFIRLAHAARNPDRTRT</sequence>
<dbReference type="Proteomes" id="UP000245634">
    <property type="component" value="Unassembled WGS sequence"/>
</dbReference>
<organism evidence="2 3">
    <name type="scientific">Tumebacillus permanentifrigoris</name>
    <dbReference type="NCBI Taxonomy" id="378543"/>
    <lineage>
        <taxon>Bacteria</taxon>
        <taxon>Bacillati</taxon>
        <taxon>Bacillota</taxon>
        <taxon>Bacilli</taxon>
        <taxon>Bacillales</taxon>
        <taxon>Alicyclobacillaceae</taxon>
        <taxon>Tumebacillus</taxon>
    </lineage>
</organism>
<dbReference type="NCBIfam" id="NF037970">
    <property type="entry name" value="vanZ_1"/>
    <property type="match status" value="1"/>
</dbReference>
<reference evidence="2 3" key="1">
    <citation type="submission" date="2018-05" db="EMBL/GenBank/DDBJ databases">
        <title>Genomic Encyclopedia of Type Strains, Phase IV (KMG-IV): sequencing the most valuable type-strain genomes for metagenomic binning, comparative biology and taxonomic classification.</title>
        <authorList>
            <person name="Goeker M."/>
        </authorList>
    </citation>
    <scope>NUCLEOTIDE SEQUENCE [LARGE SCALE GENOMIC DNA]</scope>
    <source>
        <strain evidence="2 3">DSM 18773</strain>
    </source>
</reference>
<feature type="domain" description="VanZ-like" evidence="1">
    <location>
        <begin position="4"/>
        <end position="135"/>
    </location>
</feature>
<protein>
    <submittedName>
        <fullName evidence="2">VanZ like protein</fullName>
    </submittedName>
</protein>
<proteinExistence type="predicted"/>
<evidence type="ECO:0000313" key="2">
    <source>
        <dbReference type="EMBL" id="PWK09696.1"/>
    </source>
</evidence>
<accession>A0A316D621</accession>
<name>A0A316D621_9BACL</name>
<evidence type="ECO:0000259" key="1">
    <source>
        <dbReference type="Pfam" id="PF04892"/>
    </source>
</evidence>
<gene>
    <name evidence="2" type="ORF">C7459_113134</name>
</gene>
<dbReference type="EMBL" id="QGGL01000013">
    <property type="protein sequence ID" value="PWK09696.1"/>
    <property type="molecule type" value="Genomic_DNA"/>
</dbReference>
<dbReference type="InterPro" id="IPR006976">
    <property type="entry name" value="VanZ-like"/>
</dbReference>
<keyword evidence="3" id="KW-1185">Reference proteome</keyword>
<comment type="caution">
    <text evidence="2">The sequence shown here is derived from an EMBL/GenBank/DDBJ whole genome shotgun (WGS) entry which is preliminary data.</text>
</comment>
<dbReference type="Pfam" id="PF04892">
    <property type="entry name" value="VanZ"/>
    <property type="match status" value="1"/>
</dbReference>